<evidence type="ECO:0000256" key="3">
    <source>
        <dbReference type="ARBA" id="ARBA00022833"/>
    </source>
</evidence>
<dbReference type="InterPro" id="IPR035500">
    <property type="entry name" value="NHR-like_dom_sf"/>
</dbReference>
<dbReference type="CDD" id="cd06916">
    <property type="entry name" value="NR_DBD_like"/>
    <property type="match status" value="1"/>
</dbReference>
<evidence type="ECO:0000256" key="8">
    <source>
        <dbReference type="ARBA" id="ARBA00023242"/>
    </source>
</evidence>
<name>A0A221CB17_9BILA</name>
<evidence type="ECO:0000256" key="1">
    <source>
        <dbReference type="ARBA" id="ARBA00022723"/>
    </source>
</evidence>
<dbReference type="Pfam" id="PF00105">
    <property type="entry name" value="zf-C4"/>
    <property type="match status" value="1"/>
</dbReference>
<dbReference type="PANTHER" id="PTHR24082">
    <property type="entry name" value="NUCLEAR HORMONE RECEPTOR"/>
    <property type="match status" value="1"/>
</dbReference>
<sequence length="390" mass="46178">MPYRRLKELEEQVLFRIYNNECLQLKNKNDTKQCEISYDFGNCKICDDKSTGIHYGISTCEPCKGFFKRSLLRHPEYKCSKNENCSILPRKTKKCKFCRWHKCLREGMSVEKIRMGRIPNSIKKHNVNDSIQDLSLINKNNKISEFLKQIPFSFYREKFLNSSKENQVLVLSLLKDKTYQLFQECNEGFDTYETRALNILQSGYVPIVYEKSQENIKFLRQKFLTFLQNHALAVTKFINKLPGFDRLNKRDMNVMMNDNFFSIFGFRSYRLFLEDDCFLMLDENVQFDKKVASIILGDDVQNRTFKYSSKMASFKLTEVEVALSAAFIFTTFSKNLLNMDLVRELNEYYGRALYYVLTLNKRNKDFLENYIGELCKLPQMNKLCLDVNYI</sequence>
<dbReference type="EMBL" id="MF360866">
    <property type="protein sequence ID" value="ASL70550.1"/>
    <property type="molecule type" value="Genomic_DNA"/>
</dbReference>
<accession>A0A221CB17</accession>
<evidence type="ECO:0000256" key="2">
    <source>
        <dbReference type="ARBA" id="ARBA00022771"/>
    </source>
</evidence>
<keyword evidence="6" id="KW-0804">Transcription</keyword>
<dbReference type="Gene3D" id="3.30.50.10">
    <property type="entry name" value="Erythroid Transcription Factor GATA-1, subunit A"/>
    <property type="match status" value="1"/>
</dbReference>
<dbReference type="InterPro" id="IPR013088">
    <property type="entry name" value="Znf_NHR/GATA"/>
</dbReference>
<dbReference type="PROSITE" id="PS51030">
    <property type="entry name" value="NUCLEAR_REC_DBD_2"/>
    <property type="match status" value="1"/>
</dbReference>
<evidence type="ECO:0000313" key="11">
    <source>
        <dbReference type="EMBL" id="ASL70550.1"/>
    </source>
</evidence>
<dbReference type="AlphaFoldDB" id="A0A221CB17"/>
<dbReference type="PANTHER" id="PTHR24082:SF473">
    <property type="entry name" value="ECDYSONE-INDUCED PROTEIN 75B, ISOFORM B"/>
    <property type="match status" value="1"/>
</dbReference>
<reference evidence="11" key="1">
    <citation type="journal article" date="2017" name="Gen. Comp. Endocrinol.">
        <title>Genome-wide identification of nuclear receptor (NR) genes and the evolutionary significance of the NR1O subfamily in the monogonont rotifer Brachionus spp.</title>
        <authorList>
            <person name="Kim D.H."/>
            <person name="Kim H.S."/>
            <person name="Hwang D.S."/>
            <person name="Kim H.J."/>
            <person name="Hagiwara A."/>
            <person name="Lee J.S."/>
            <person name="Jeong C.B."/>
        </authorList>
    </citation>
    <scope>NUCLEOTIDE SEQUENCE</scope>
</reference>
<dbReference type="Gene3D" id="1.10.565.10">
    <property type="entry name" value="Retinoid X Receptor"/>
    <property type="match status" value="1"/>
</dbReference>
<proteinExistence type="predicted"/>
<dbReference type="GO" id="GO:0008270">
    <property type="term" value="F:zinc ion binding"/>
    <property type="evidence" value="ECO:0007669"/>
    <property type="project" value="UniProtKB-KW"/>
</dbReference>
<keyword evidence="8" id="KW-0539">Nucleus</keyword>
<dbReference type="GO" id="GO:0009755">
    <property type="term" value="P:hormone-mediated signaling pathway"/>
    <property type="evidence" value="ECO:0007669"/>
    <property type="project" value="TreeGrafter"/>
</dbReference>
<evidence type="ECO:0000256" key="4">
    <source>
        <dbReference type="ARBA" id="ARBA00023015"/>
    </source>
</evidence>
<keyword evidence="5" id="KW-0238">DNA-binding</keyword>
<feature type="domain" description="NR LBD" evidence="10">
    <location>
        <begin position="192"/>
        <end position="390"/>
    </location>
</feature>
<dbReference type="GO" id="GO:0030154">
    <property type="term" value="P:cell differentiation"/>
    <property type="evidence" value="ECO:0007669"/>
    <property type="project" value="TreeGrafter"/>
</dbReference>
<organism evidence="11">
    <name type="scientific">Brachionus calyciflorus</name>
    <dbReference type="NCBI Taxonomy" id="104777"/>
    <lineage>
        <taxon>Eukaryota</taxon>
        <taxon>Metazoa</taxon>
        <taxon>Spiralia</taxon>
        <taxon>Gnathifera</taxon>
        <taxon>Rotifera</taxon>
        <taxon>Eurotatoria</taxon>
        <taxon>Monogononta</taxon>
        <taxon>Pseudotrocha</taxon>
        <taxon>Ploima</taxon>
        <taxon>Brachionidae</taxon>
        <taxon>Brachionus</taxon>
    </lineage>
</organism>
<evidence type="ECO:0000259" key="9">
    <source>
        <dbReference type="PROSITE" id="PS51030"/>
    </source>
</evidence>
<dbReference type="SMART" id="SM00399">
    <property type="entry name" value="ZnF_C4"/>
    <property type="match status" value="1"/>
</dbReference>
<keyword evidence="1" id="KW-0479">Metal-binding</keyword>
<dbReference type="GO" id="GO:0045944">
    <property type="term" value="P:positive regulation of transcription by RNA polymerase II"/>
    <property type="evidence" value="ECO:0007669"/>
    <property type="project" value="TreeGrafter"/>
</dbReference>
<dbReference type="SUPFAM" id="SSF57716">
    <property type="entry name" value="Glucocorticoid receptor-like (DNA-binding domain)"/>
    <property type="match status" value="1"/>
</dbReference>
<dbReference type="InterPro" id="IPR001628">
    <property type="entry name" value="Znf_hrmn_rcpt"/>
</dbReference>
<keyword evidence="3" id="KW-0862">Zinc</keyword>
<evidence type="ECO:0000256" key="6">
    <source>
        <dbReference type="ARBA" id="ARBA00023163"/>
    </source>
</evidence>
<dbReference type="PROSITE" id="PS51843">
    <property type="entry name" value="NR_LBD"/>
    <property type="match status" value="1"/>
</dbReference>
<dbReference type="InterPro" id="IPR050234">
    <property type="entry name" value="Nuclear_hormone_rcpt_NR1"/>
</dbReference>
<reference evidence="11" key="2">
    <citation type="submission" date="2017-06" db="EMBL/GenBank/DDBJ databases">
        <authorList>
            <person name="Kim H.J."/>
            <person name="Triplett B.A."/>
        </authorList>
    </citation>
    <scope>NUCLEOTIDE SEQUENCE</scope>
</reference>
<dbReference type="InterPro" id="IPR000536">
    <property type="entry name" value="Nucl_hrmn_rcpt_lig-bd"/>
</dbReference>
<dbReference type="PRINTS" id="PR00047">
    <property type="entry name" value="STROIDFINGER"/>
</dbReference>
<keyword evidence="2" id="KW-0863">Zinc-finger</keyword>
<dbReference type="GO" id="GO:0004879">
    <property type="term" value="F:nuclear receptor activity"/>
    <property type="evidence" value="ECO:0007669"/>
    <property type="project" value="TreeGrafter"/>
</dbReference>
<feature type="domain" description="Nuclear receptor" evidence="9">
    <location>
        <begin position="40"/>
        <end position="115"/>
    </location>
</feature>
<dbReference type="GO" id="GO:0000978">
    <property type="term" value="F:RNA polymerase II cis-regulatory region sequence-specific DNA binding"/>
    <property type="evidence" value="ECO:0007669"/>
    <property type="project" value="TreeGrafter"/>
</dbReference>
<evidence type="ECO:0000256" key="5">
    <source>
        <dbReference type="ARBA" id="ARBA00023125"/>
    </source>
</evidence>
<keyword evidence="7 11" id="KW-0675">Receptor</keyword>
<keyword evidence="4" id="KW-0805">Transcription regulation</keyword>
<dbReference type="PROSITE" id="PS00031">
    <property type="entry name" value="NUCLEAR_REC_DBD_1"/>
    <property type="match status" value="1"/>
</dbReference>
<dbReference type="SUPFAM" id="SSF48508">
    <property type="entry name" value="Nuclear receptor ligand-binding domain"/>
    <property type="match status" value="1"/>
</dbReference>
<evidence type="ECO:0000259" key="10">
    <source>
        <dbReference type="PROSITE" id="PS51843"/>
    </source>
</evidence>
<dbReference type="GO" id="GO:0000122">
    <property type="term" value="P:negative regulation of transcription by RNA polymerase II"/>
    <property type="evidence" value="ECO:0007669"/>
    <property type="project" value="TreeGrafter"/>
</dbReference>
<evidence type="ECO:0000256" key="7">
    <source>
        <dbReference type="ARBA" id="ARBA00023170"/>
    </source>
</evidence>
<protein>
    <submittedName>
        <fullName evidence="11">Nuclear receptor</fullName>
    </submittedName>
</protein>